<dbReference type="Proteomes" id="UP001152622">
    <property type="component" value="Chromosome 5"/>
</dbReference>
<reference evidence="1" key="1">
    <citation type="journal article" date="2023" name="Science">
        <title>Genome structures resolve the early diversification of teleost fishes.</title>
        <authorList>
            <person name="Parey E."/>
            <person name="Louis A."/>
            <person name="Montfort J."/>
            <person name="Bouchez O."/>
            <person name="Roques C."/>
            <person name="Iampietro C."/>
            <person name="Lluch J."/>
            <person name="Castinel A."/>
            <person name="Donnadieu C."/>
            <person name="Desvignes T."/>
            <person name="Floi Bucao C."/>
            <person name="Jouanno E."/>
            <person name="Wen M."/>
            <person name="Mejri S."/>
            <person name="Dirks R."/>
            <person name="Jansen H."/>
            <person name="Henkel C."/>
            <person name="Chen W.J."/>
            <person name="Zahm M."/>
            <person name="Cabau C."/>
            <person name="Klopp C."/>
            <person name="Thompson A.W."/>
            <person name="Robinson-Rechavi M."/>
            <person name="Braasch I."/>
            <person name="Lecointre G."/>
            <person name="Bobe J."/>
            <person name="Postlethwait J.H."/>
            <person name="Berthelot C."/>
            <person name="Roest Crollius H."/>
            <person name="Guiguen Y."/>
        </authorList>
    </citation>
    <scope>NUCLEOTIDE SEQUENCE</scope>
    <source>
        <strain evidence="1">WJC10195</strain>
    </source>
</reference>
<keyword evidence="2" id="KW-1185">Reference proteome</keyword>
<dbReference type="PANTHER" id="PTHR31025:SF30">
    <property type="entry name" value="SI:DKEY-15H8.17"/>
    <property type="match status" value="1"/>
</dbReference>
<dbReference type="OrthoDB" id="8838209at2759"/>
<organism evidence="1 2">
    <name type="scientific">Synaphobranchus kaupii</name>
    <name type="common">Kaup's arrowtooth eel</name>
    <dbReference type="NCBI Taxonomy" id="118154"/>
    <lineage>
        <taxon>Eukaryota</taxon>
        <taxon>Metazoa</taxon>
        <taxon>Chordata</taxon>
        <taxon>Craniata</taxon>
        <taxon>Vertebrata</taxon>
        <taxon>Euteleostomi</taxon>
        <taxon>Actinopterygii</taxon>
        <taxon>Neopterygii</taxon>
        <taxon>Teleostei</taxon>
        <taxon>Anguilliformes</taxon>
        <taxon>Synaphobranchidae</taxon>
        <taxon>Synaphobranchus</taxon>
    </lineage>
</organism>
<name>A0A9Q1FLQ7_SYNKA</name>
<comment type="caution">
    <text evidence="1">The sequence shown here is derived from an EMBL/GenBank/DDBJ whole genome shotgun (WGS) entry which is preliminary data.</text>
</comment>
<evidence type="ECO:0000313" key="1">
    <source>
        <dbReference type="EMBL" id="KAJ8361264.1"/>
    </source>
</evidence>
<dbReference type="EMBL" id="JAINUF010000005">
    <property type="protein sequence ID" value="KAJ8361264.1"/>
    <property type="molecule type" value="Genomic_DNA"/>
</dbReference>
<protein>
    <submittedName>
        <fullName evidence="1">Uncharacterized protein</fullName>
    </submittedName>
</protein>
<dbReference type="PANTHER" id="PTHR31025">
    <property type="entry name" value="SI:CH211-196P9.1-RELATED"/>
    <property type="match status" value="1"/>
</dbReference>
<gene>
    <name evidence="1" type="ORF">SKAU_G00177890</name>
</gene>
<sequence>MEVAKEKHLEANLPGCLLLLLNYLNEAENQMFHKVDETCLPSEVDCVKLPGTPCIVVCGSSPVTAEHFMISVDQTIVKSSITDFTDSLLLMFAPCYCLNISYPEALGTTLQFMQRQ</sequence>
<proteinExistence type="predicted"/>
<accession>A0A9Q1FLQ7</accession>
<evidence type="ECO:0000313" key="2">
    <source>
        <dbReference type="Proteomes" id="UP001152622"/>
    </source>
</evidence>
<dbReference type="AlphaFoldDB" id="A0A9Q1FLQ7"/>